<organism evidence="2 3">
    <name type="scientific">Kitasatospora gansuensis</name>
    <dbReference type="NCBI Taxonomy" id="258050"/>
    <lineage>
        <taxon>Bacteria</taxon>
        <taxon>Bacillati</taxon>
        <taxon>Actinomycetota</taxon>
        <taxon>Actinomycetes</taxon>
        <taxon>Kitasatosporales</taxon>
        <taxon>Streptomycetaceae</taxon>
        <taxon>Kitasatospora</taxon>
    </lineage>
</organism>
<comment type="caution">
    <text evidence="2">The sequence shown here is derived from an EMBL/GenBank/DDBJ whole genome shotgun (WGS) entry which is preliminary data.</text>
</comment>
<dbReference type="RefSeq" id="WP_184918127.1">
    <property type="nucleotide sequence ID" value="NZ_JACHJR010000001.1"/>
</dbReference>
<feature type="region of interest" description="Disordered" evidence="1">
    <location>
        <begin position="37"/>
        <end position="66"/>
    </location>
</feature>
<dbReference type="EMBL" id="JACHJR010000001">
    <property type="protein sequence ID" value="MBB4948470.1"/>
    <property type="molecule type" value="Genomic_DNA"/>
</dbReference>
<protein>
    <submittedName>
        <fullName evidence="2">Uncharacterized protein</fullName>
    </submittedName>
</protein>
<reference evidence="2 3" key="1">
    <citation type="submission" date="2020-08" db="EMBL/GenBank/DDBJ databases">
        <title>Sequencing the genomes of 1000 actinobacteria strains.</title>
        <authorList>
            <person name="Klenk H.-P."/>
        </authorList>
    </citation>
    <scope>NUCLEOTIDE SEQUENCE [LARGE SCALE GENOMIC DNA]</scope>
    <source>
        <strain evidence="2 3">DSM 44786</strain>
    </source>
</reference>
<proteinExistence type="predicted"/>
<evidence type="ECO:0000313" key="2">
    <source>
        <dbReference type="EMBL" id="MBB4948470.1"/>
    </source>
</evidence>
<evidence type="ECO:0000313" key="3">
    <source>
        <dbReference type="Proteomes" id="UP000573327"/>
    </source>
</evidence>
<dbReference type="AlphaFoldDB" id="A0A7W7SDJ5"/>
<accession>A0A7W7SDJ5</accession>
<feature type="compositionally biased region" description="Basic residues" evidence="1">
    <location>
        <begin position="55"/>
        <end position="66"/>
    </location>
</feature>
<name>A0A7W7SDJ5_9ACTN</name>
<gene>
    <name evidence="2" type="ORF">F4556_004005</name>
</gene>
<sequence>MGTPVHTAVPSAEGDEHPLVAALSIFAPGALRVLGGAGSAREPAEWPTPLPGRQVARRRTRLRATR</sequence>
<keyword evidence="3" id="KW-1185">Reference proteome</keyword>
<dbReference type="Proteomes" id="UP000573327">
    <property type="component" value="Unassembled WGS sequence"/>
</dbReference>
<evidence type="ECO:0000256" key="1">
    <source>
        <dbReference type="SAM" id="MobiDB-lite"/>
    </source>
</evidence>